<evidence type="ECO:0000313" key="1">
    <source>
        <dbReference type="EMBL" id="GAH72886.1"/>
    </source>
</evidence>
<accession>X1HRU7</accession>
<proteinExistence type="predicted"/>
<comment type="caution">
    <text evidence="1">The sequence shown here is derived from an EMBL/GenBank/DDBJ whole genome shotgun (WGS) entry which is preliminary data.</text>
</comment>
<name>X1HRU7_9ZZZZ</name>
<dbReference type="EMBL" id="BARU01033915">
    <property type="protein sequence ID" value="GAH72886.1"/>
    <property type="molecule type" value="Genomic_DNA"/>
</dbReference>
<dbReference type="AlphaFoldDB" id="X1HRU7"/>
<protein>
    <recommendedName>
        <fullName evidence="2">Tetratricopeptide repeat protein</fullName>
    </recommendedName>
</protein>
<evidence type="ECO:0008006" key="2">
    <source>
        <dbReference type="Google" id="ProtNLM"/>
    </source>
</evidence>
<gene>
    <name evidence="1" type="ORF">S03H2_53292</name>
</gene>
<reference evidence="1" key="1">
    <citation type="journal article" date="2014" name="Front. Microbiol.">
        <title>High frequency of phylogenetically diverse reductive dehalogenase-homologous genes in deep subseafloor sedimentary metagenomes.</title>
        <authorList>
            <person name="Kawai M."/>
            <person name="Futagami T."/>
            <person name="Toyoda A."/>
            <person name="Takaki Y."/>
            <person name="Nishi S."/>
            <person name="Hori S."/>
            <person name="Arai W."/>
            <person name="Tsubouchi T."/>
            <person name="Morono Y."/>
            <person name="Uchiyama I."/>
            <person name="Ito T."/>
            <person name="Fujiyama A."/>
            <person name="Inagaki F."/>
            <person name="Takami H."/>
        </authorList>
    </citation>
    <scope>NUCLEOTIDE SEQUENCE</scope>
    <source>
        <strain evidence="1">Expedition CK06-06</strain>
    </source>
</reference>
<organism evidence="1">
    <name type="scientific">marine sediment metagenome</name>
    <dbReference type="NCBI Taxonomy" id="412755"/>
    <lineage>
        <taxon>unclassified sequences</taxon>
        <taxon>metagenomes</taxon>
        <taxon>ecological metagenomes</taxon>
    </lineage>
</organism>
<feature type="non-terminal residue" evidence="1">
    <location>
        <position position="1"/>
    </location>
</feature>
<sequence length="214" mass="24727">TTQAQVLEKPNFGMSSHPTLELDKIEFTGVRTLLYFSIVNKRLGGTFCIDRNTCLRNSLGQEEYQLIEMANIPACPESYRFRSIGETLSFILHFPEISEEIKYIDLVEDCEDACVSVKYISLDAEINRRINEGFTLYEAGRLDQALAHFEGIMNDKSDNYYPVFGTLYLYLITVISYDLRNSEELKRWYNELKSSSVINRDEIIKSAREEGLVR</sequence>